<proteinExistence type="predicted"/>
<keyword evidence="1" id="KW-0805">Transcription regulation</keyword>
<dbReference type="Gene3D" id="1.10.10.10">
    <property type="entry name" value="Winged helix-like DNA-binding domain superfamily/Winged helix DNA-binding domain"/>
    <property type="match status" value="1"/>
</dbReference>
<dbReference type="RefSeq" id="WP_133389507.1">
    <property type="nucleotide sequence ID" value="NZ_SMUW01000019.1"/>
</dbReference>
<keyword evidence="2" id="KW-0238">DNA-binding</keyword>
<organism evidence="5 6">
    <name type="scientific">Algoriphagus formosus</name>
    <dbReference type="NCBI Taxonomy" id="2007308"/>
    <lineage>
        <taxon>Bacteria</taxon>
        <taxon>Pseudomonadati</taxon>
        <taxon>Bacteroidota</taxon>
        <taxon>Cytophagia</taxon>
        <taxon>Cytophagales</taxon>
        <taxon>Cyclobacteriaceae</taxon>
        <taxon>Algoriphagus</taxon>
    </lineage>
</organism>
<dbReference type="PANTHER" id="PTHR33204:SF37">
    <property type="entry name" value="HTH-TYPE TRANSCRIPTIONAL REGULATOR YODB"/>
    <property type="match status" value="1"/>
</dbReference>
<dbReference type="EMBL" id="SMUW01000019">
    <property type="protein sequence ID" value="TDK50525.1"/>
    <property type="molecule type" value="Genomic_DNA"/>
</dbReference>
<dbReference type="InterPro" id="IPR002577">
    <property type="entry name" value="HTH_HxlR"/>
</dbReference>
<protein>
    <submittedName>
        <fullName evidence="5">Transcriptional regulator</fullName>
    </submittedName>
</protein>
<evidence type="ECO:0000256" key="1">
    <source>
        <dbReference type="ARBA" id="ARBA00023015"/>
    </source>
</evidence>
<reference evidence="5 6" key="1">
    <citation type="submission" date="2019-03" db="EMBL/GenBank/DDBJ databases">
        <title>Algoriphagus aquimaris sp. nov., isolated form marine sediment in Pohang, Korea.</title>
        <authorList>
            <person name="Kim J."/>
            <person name="Yoon S.-H."/>
            <person name="Lee S.-S."/>
        </authorList>
    </citation>
    <scope>NUCLEOTIDE SEQUENCE [LARGE SCALE GENOMIC DNA]</scope>
    <source>
        <strain evidence="5 6">F21</strain>
    </source>
</reference>
<comment type="caution">
    <text evidence="5">The sequence shown here is derived from an EMBL/GenBank/DDBJ whole genome shotgun (WGS) entry which is preliminary data.</text>
</comment>
<dbReference type="SUPFAM" id="SSF46785">
    <property type="entry name" value="Winged helix' DNA-binding domain"/>
    <property type="match status" value="1"/>
</dbReference>
<feature type="domain" description="HTH hxlR-type" evidence="4">
    <location>
        <begin position="9"/>
        <end position="108"/>
    </location>
</feature>
<dbReference type="PANTHER" id="PTHR33204">
    <property type="entry name" value="TRANSCRIPTIONAL REGULATOR, MARR FAMILY"/>
    <property type="match status" value="1"/>
</dbReference>
<name>A0A4R5VDY5_9BACT</name>
<keyword evidence="3" id="KW-0804">Transcription</keyword>
<evidence type="ECO:0000259" key="4">
    <source>
        <dbReference type="PROSITE" id="PS51118"/>
    </source>
</evidence>
<dbReference type="Proteomes" id="UP000295438">
    <property type="component" value="Unassembled WGS sequence"/>
</dbReference>
<gene>
    <name evidence="5" type="ORF">E1898_01155</name>
</gene>
<dbReference type="AlphaFoldDB" id="A0A4R5VDY5"/>
<dbReference type="InterPro" id="IPR036388">
    <property type="entry name" value="WH-like_DNA-bd_sf"/>
</dbReference>
<evidence type="ECO:0000256" key="3">
    <source>
        <dbReference type="ARBA" id="ARBA00023163"/>
    </source>
</evidence>
<dbReference type="GO" id="GO:0003677">
    <property type="term" value="F:DNA binding"/>
    <property type="evidence" value="ECO:0007669"/>
    <property type="project" value="UniProtKB-KW"/>
</dbReference>
<dbReference type="PROSITE" id="PS51118">
    <property type="entry name" value="HTH_HXLR"/>
    <property type="match status" value="1"/>
</dbReference>
<sequence>MKSNFRSGCPVASTLDIIGDKWSLLLVRDMLVQGKKTFKDFSISPEKIAPGILSARLKWLEENGLITKQKFPDNQKENIYLLTEKGIELAPVITEIILWSDKNLREQNSEMFSIAEAGFHQDKSKVTAGIQNNYRKLVEETLS</sequence>
<evidence type="ECO:0000313" key="6">
    <source>
        <dbReference type="Proteomes" id="UP000295438"/>
    </source>
</evidence>
<evidence type="ECO:0000313" key="5">
    <source>
        <dbReference type="EMBL" id="TDK50525.1"/>
    </source>
</evidence>
<accession>A0A4R5VDY5</accession>
<evidence type="ECO:0000256" key="2">
    <source>
        <dbReference type="ARBA" id="ARBA00023125"/>
    </source>
</evidence>
<dbReference type="InterPro" id="IPR036390">
    <property type="entry name" value="WH_DNA-bd_sf"/>
</dbReference>
<dbReference type="Pfam" id="PF01638">
    <property type="entry name" value="HxlR"/>
    <property type="match status" value="1"/>
</dbReference>
<keyword evidence="6" id="KW-1185">Reference proteome</keyword>